<sequence>MMVRVRHNTCHSWLAWKRGKRSITPVSRTSTGESDWSSTVTTASQTQGWNARNWQVLEHPRVSPYSSGGSKPLKEDRLA</sequence>
<keyword evidence="3" id="KW-1185">Reference proteome</keyword>
<name>A0AAV6YU33_ENGPU</name>
<dbReference type="EMBL" id="WNYA01029679">
    <property type="protein sequence ID" value="KAG8537501.1"/>
    <property type="molecule type" value="Genomic_DNA"/>
</dbReference>
<dbReference type="Proteomes" id="UP000824782">
    <property type="component" value="Unassembled WGS sequence"/>
</dbReference>
<gene>
    <name evidence="2" type="ORF">GDO81_024426</name>
</gene>
<comment type="caution">
    <text evidence="2">The sequence shown here is derived from an EMBL/GenBank/DDBJ whole genome shotgun (WGS) entry which is preliminary data.</text>
</comment>
<dbReference type="AlphaFoldDB" id="A0AAV6YU33"/>
<organism evidence="2 3">
    <name type="scientific">Engystomops pustulosus</name>
    <name type="common">Tungara frog</name>
    <name type="synonym">Physalaemus pustulosus</name>
    <dbReference type="NCBI Taxonomy" id="76066"/>
    <lineage>
        <taxon>Eukaryota</taxon>
        <taxon>Metazoa</taxon>
        <taxon>Chordata</taxon>
        <taxon>Craniata</taxon>
        <taxon>Vertebrata</taxon>
        <taxon>Euteleostomi</taxon>
        <taxon>Amphibia</taxon>
        <taxon>Batrachia</taxon>
        <taxon>Anura</taxon>
        <taxon>Neobatrachia</taxon>
        <taxon>Hyloidea</taxon>
        <taxon>Leptodactylidae</taxon>
        <taxon>Leiuperinae</taxon>
        <taxon>Engystomops</taxon>
    </lineage>
</organism>
<protein>
    <submittedName>
        <fullName evidence="2">Uncharacterized protein</fullName>
    </submittedName>
</protein>
<evidence type="ECO:0000313" key="3">
    <source>
        <dbReference type="Proteomes" id="UP000824782"/>
    </source>
</evidence>
<evidence type="ECO:0000256" key="1">
    <source>
        <dbReference type="SAM" id="MobiDB-lite"/>
    </source>
</evidence>
<reference evidence="2" key="1">
    <citation type="thesis" date="2020" institute="ProQuest LLC" country="789 East Eisenhower Parkway, Ann Arbor, MI, USA">
        <title>Comparative Genomics and Chromosome Evolution.</title>
        <authorList>
            <person name="Mudd A.B."/>
        </authorList>
    </citation>
    <scope>NUCLEOTIDE SEQUENCE</scope>
    <source>
        <strain evidence="2">237g6f4</strain>
        <tissue evidence="2">Blood</tissue>
    </source>
</reference>
<accession>A0AAV6YU33</accession>
<evidence type="ECO:0000313" key="2">
    <source>
        <dbReference type="EMBL" id="KAG8537501.1"/>
    </source>
</evidence>
<feature type="region of interest" description="Disordered" evidence="1">
    <location>
        <begin position="60"/>
        <end position="79"/>
    </location>
</feature>
<proteinExistence type="predicted"/>
<feature type="region of interest" description="Disordered" evidence="1">
    <location>
        <begin position="24"/>
        <end position="44"/>
    </location>
</feature>